<evidence type="ECO:0000313" key="4">
    <source>
        <dbReference type="Proteomes" id="UP000824469"/>
    </source>
</evidence>
<feature type="non-terminal residue" evidence="3">
    <location>
        <position position="1"/>
    </location>
</feature>
<evidence type="ECO:0000256" key="1">
    <source>
        <dbReference type="ARBA" id="ARBA00022737"/>
    </source>
</evidence>
<dbReference type="Gene3D" id="1.25.40.10">
    <property type="entry name" value="Tetratricopeptide repeat domain"/>
    <property type="match status" value="3"/>
</dbReference>
<feature type="repeat" description="PPR" evidence="2">
    <location>
        <begin position="25"/>
        <end position="59"/>
    </location>
</feature>
<dbReference type="NCBIfam" id="TIGR00756">
    <property type="entry name" value="PPR"/>
    <property type="match status" value="3"/>
</dbReference>
<dbReference type="OMA" id="MSEMECK"/>
<sequence length="279" mass="32198">FRESGNATAVEVFFREMGRRGFDPDIVTYNVVVDALCKKRRIDDAFDLVEVMKRKECRPNIWTYTTLIHGLGIVRKKNQAYEVFAELKRNGFEPDTAVYNALISCFCKAGDVDGGLRLMKKMEKESVGCDNVTYHTLLSAFRDLGKKEEVCELFGIMMARDHLLKASTAVILMKFFCNSGLNNMAFKLWDYVVKKGCCPHGHVSNLFITELCYSGKLQEAHDCFREILEKGLHPYRQSFDILQRFYREARREHQLSELVRKMKQLQSCLPASEEYVSIP</sequence>
<reference evidence="3 4" key="1">
    <citation type="journal article" date="2021" name="Nat. Plants">
        <title>The Taxus genome provides insights into paclitaxel biosynthesis.</title>
        <authorList>
            <person name="Xiong X."/>
            <person name="Gou J."/>
            <person name="Liao Q."/>
            <person name="Li Y."/>
            <person name="Zhou Q."/>
            <person name="Bi G."/>
            <person name="Li C."/>
            <person name="Du R."/>
            <person name="Wang X."/>
            <person name="Sun T."/>
            <person name="Guo L."/>
            <person name="Liang H."/>
            <person name="Lu P."/>
            <person name="Wu Y."/>
            <person name="Zhang Z."/>
            <person name="Ro D.K."/>
            <person name="Shang Y."/>
            <person name="Huang S."/>
            <person name="Yan J."/>
        </authorList>
    </citation>
    <scope>NUCLEOTIDE SEQUENCE [LARGE SCALE GENOMIC DNA]</scope>
    <source>
        <strain evidence="3">Ta-2019</strain>
    </source>
</reference>
<dbReference type="Pfam" id="PF13041">
    <property type="entry name" value="PPR_2"/>
    <property type="match status" value="2"/>
</dbReference>
<dbReference type="PROSITE" id="PS51375">
    <property type="entry name" value="PPR"/>
    <property type="match status" value="5"/>
</dbReference>
<dbReference type="InterPro" id="IPR011990">
    <property type="entry name" value="TPR-like_helical_dom_sf"/>
</dbReference>
<evidence type="ECO:0000256" key="2">
    <source>
        <dbReference type="PROSITE-ProRule" id="PRU00708"/>
    </source>
</evidence>
<dbReference type="AlphaFoldDB" id="A0AA38C7E2"/>
<evidence type="ECO:0000313" key="3">
    <source>
        <dbReference type="EMBL" id="KAH9291562.1"/>
    </source>
</evidence>
<protein>
    <recommendedName>
        <fullName evidence="5">Pentatricopeptide repeat-containing protein</fullName>
    </recommendedName>
</protein>
<evidence type="ECO:0008006" key="5">
    <source>
        <dbReference type="Google" id="ProtNLM"/>
    </source>
</evidence>
<dbReference type="Proteomes" id="UP000824469">
    <property type="component" value="Unassembled WGS sequence"/>
</dbReference>
<accession>A0AA38C7E2</accession>
<name>A0AA38C7E2_TAXCH</name>
<keyword evidence="1" id="KW-0677">Repeat</keyword>
<keyword evidence="4" id="KW-1185">Reference proteome</keyword>
<feature type="repeat" description="PPR" evidence="2">
    <location>
        <begin position="200"/>
        <end position="234"/>
    </location>
</feature>
<dbReference type="GO" id="GO:0005739">
    <property type="term" value="C:mitochondrion"/>
    <property type="evidence" value="ECO:0007669"/>
    <property type="project" value="TreeGrafter"/>
</dbReference>
<feature type="repeat" description="PPR" evidence="2">
    <location>
        <begin position="60"/>
        <end position="94"/>
    </location>
</feature>
<dbReference type="PANTHER" id="PTHR45613:SF143">
    <property type="entry name" value="OS06G0694600 PROTEIN"/>
    <property type="match status" value="1"/>
</dbReference>
<gene>
    <name evidence="3" type="ORF">KI387_043250</name>
</gene>
<feature type="repeat" description="PPR" evidence="2">
    <location>
        <begin position="130"/>
        <end position="164"/>
    </location>
</feature>
<organism evidence="3 4">
    <name type="scientific">Taxus chinensis</name>
    <name type="common">Chinese yew</name>
    <name type="synonym">Taxus wallichiana var. chinensis</name>
    <dbReference type="NCBI Taxonomy" id="29808"/>
    <lineage>
        <taxon>Eukaryota</taxon>
        <taxon>Viridiplantae</taxon>
        <taxon>Streptophyta</taxon>
        <taxon>Embryophyta</taxon>
        <taxon>Tracheophyta</taxon>
        <taxon>Spermatophyta</taxon>
        <taxon>Pinopsida</taxon>
        <taxon>Pinidae</taxon>
        <taxon>Conifers II</taxon>
        <taxon>Cupressales</taxon>
        <taxon>Taxaceae</taxon>
        <taxon>Taxus</taxon>
    </lineage>
</organism>
<dbReference type="PANTHER" id="PTHR45613">
    <property type="entry name" value="PENTATRICOPEPTIDE REPEAT-CONTAINING PROTEIN"/>
    <property type="match status" value="1"/>
</dbReference>
<comment type="caution">
    <text evidence="3">The sequence shown here is derived from an EMBL/GenBank/DDBJ whole genome shotgun (WGS) entry which is preliminary data.</text>
</comment>
<dbReference type="EMBL" id="JAHRHJ020003539">
    <property type="protein sequence ID" value="KAH9291562.1"/>
    <property type="molecule type" value="Genomic_DNA"/>
</dbReference>
<proteinExistence type="predicted"/>
<feature type="repeat" description="PPR" evidence="2">
    <location>
        <begin position="95"/>
        <end position="129"/>
    </location>
</feature>
<dbReference type="InterPro" id="IPR002885">
    <property type="entry name" value="PPR_rpt"/>
</dbReference>
<dbReference type="Pfam" id="PF01535">
    <property type="entry name" value="PPR"/>
    <property type="match status" value="2"/>
</dbReference>